<gene>
    <name evidence="2" type="ORF">Ctob_015889</name>
</gene>
<protein>
    <submittedName>
        <fullName evidence="2">Uncharacterized protein</fullName>
    </submittedName>
</protein>
<reference evidence="3" key="1">
    <citation type="journal article" date="2015" name="PLoS Genet.">
        <title>Genome Sequence and Transcriptome Analyses of Chrysochromulina tobin: Metabolic Tools for Enhanced Algal Fitness in the Prominent Order Prymnesiales (Haptophyceae).</title>
        <authorList>
            <person name="Hovde B.T."/>
            <person name="Deodato C.R."/>
            <person name="Hunsperger H.M."/>
            <person name="Ryken S.A."/>
            <person name="Yost W."/>
            <person name="Jha R.K."/>
            <person name="Patterson J."/>
            <person name="Monnat R.J. Jr."/>
            <person name="Barlow S.B."/>
            <person name="Starkenburg S.R."/>
            <person name="Cattolico R.A."/>
        </authorList>
    </citation>
    <scope>NUCLEOTIDE SEQUENCE</scope>
    <source>
        <strain evidence="3">CCMP291</strain>
    </source>
</reference>
<accession>A0A0M0JUV1</accession>
<dbReference type="Proteomes" id="UP000037460">
    <property type="component" value="Unassembled WGS sequence"/>
</dbReference>
<proteinExistence type="predicted"/>
<keyword evidence="1" id="KW-0812">Transmembrane</keyword>
<evidence type="ECO:0000313" key="2">
    <source>
        <dbReference type="EMBL" id="KOO30117.1"/>
    </source>
</evidence>
<feature type="non-terminal residue" evidence="2">
    <location>
        <position position="1"/>
    </location>
</feature>
<keyword evidence="1" id="KW-0472">Membrane</keyword>
<feature type="transmembrane region" description="Helical" evidence="1">
    <location>
        <begin position="630"/>
        <end position="652"/>
    </location>
</feature>
<dbReference type="EMBL" id="JWZX01002290">
    <property type="protein sequence ID" value="KOO30117.1"/>
    <property type="molecule type" value="Genomic_DNA"/>
</dbReference>
<keyword evidence="3" id="KW-1185">Reference proteome</keyword>
<dbReference type="AlphaFoldDB" id="A0A0M0JUV1"/>
<organism evidence="2 3">
    <name type="scientific">Chrysochromulina tobinii</name>
    <dbReference type="NCBI Taxonomy" id="1460289"/>
    <lineage>
        <taxon>Eukaryota</taxon>
        <taxon>Haptista</taxon>
        <taxon>Haptophyta</taxon>
        <taxon>Prymnesiophyceae</taxon>
        <taxon>Prymnesiales</taxon>
        <taxon>Chrysochromulinaceae</taxon>
        <taxon>Chrysochromulina</taxon>
    </lineage>
</organism>
<name>A0A0M0JUV1_9EUKA</name>
<evidence type="ECO:0000313" key="3">
    <source>
        <dbReference type="Proteomes" id="UP000037460"/>
    </source>
</evidence>
<comment type="caution">
    <text evidence="2">The sequence shown here is derived from an EMBL/GenBank/DDBJ whole genome shotgun (WGS) entry which is preliminary data.</text>
</comment>
<evidence type="ECO:0000256" key="1">
    <source>
        <dbReference type="SAM" id="Phobius"/>
    </source>
</evidence>
<keyword evidence="1" id="KW-1133">Transmembrane helix</keyword>
<sequence length="664" mass="68915">PTYVHPAFTPDPTENFEYAQGVAGTNLIIASAATTQDGQALSIDESKVVENNDVRSNVYARVDSTYSLGTYDGVSWMGSYQSGLMPMGSEVVNNTHLFGYSSCQVLGACSHRNLPGSACQGGPNNGSCYEAANAVVQAPRWASSTGLTPRTRLTCGRLIETFDHFGPGVNPPIHVDVTARSCPRGTPGGATGRIHTVKRFLYAGCMISSDAKYEPAAEVHVPAMCAVPLHWRQGCLFPGALNYMPGAKESGRCYYKTVGCMDSTAINYNSEATDSDDSCIAKVLGCTVGPGQYSGVDPRTPGFESTFHDDPGRTDGGGGRVVLAGNRRRYPAMTTYNAAANVKSGCVVAIEGCMDSTAANYDPLATVSTLSWCVPSVRGCMDPLAFNYSPMTTIHNQTLCGYQGGCMDRSAINFDPEASAAGPCYFFRSGCLDPAALNFRCSAYALTPCSVAPALSVTVHSAVVCTMSAASAVVAASVSDLLALSAANPSAGGTADQIEVVISVVVKRPPCEMAADTTMLSRMAAAVRARRARVSNTPPSCSGRRLQAANGEDNAMIGFVFVFAASEAAAASAALTDPNGGAFANTASLQAALAAVPGLPEIPVQVFTQTVRYYVPEPAAADDGLGGGPIAGIVIAVVVGTALIAGLAYLMLKKKTKTAEIVPA</sequence>